<sequence length="495" mass="57151">MNFDESIPGQEQKDQKNNENNGSFVGYTSRGHATEHSSNQGKYFTMTNDGKIYTEEERKAWIERSMASFSKPGDLAWTVVVSLDNYDLLKDYGLNDQNDFARLTQQCLYKSFKEMHLDPSNMIWWEDYHTNTKHPHMHITFLEKEHRRDRGKFTGKEIGALKRVFISQISARKKYMEMYGRNADDDLQRITPLRQGVVKRAETLDYKTIESIASLYTQLPEKGRLQYNSSMMIPFRKQLASIVDEILNTESVRADYEEFVSNLQRLDQVLNDAGNEKISHMFDAEDHKLRVQIANDVLQEYKNSKEIFQTLKAKQDAWKTSHGSDIADVVLKETDESVLTAPQKAVVEALQHSELNHAEKLSDQLGNTGFDEFLKGVCCLMSEDDSIRNNGVHHLHNAEKKGVKQARHIRNYQRMSFGIPKRMYHTMQVRISPSLLHSAHRSINAETRDVHDQLSAFAHNQTRIVYSERKEQGAEEIAEQTENVIKRENGNGTQV</sequence>
<accession>A0AB35U4F4</accession>
<evidence type="ECO:0000256" key="1">
    <source>
        <dbReference type="SAM" id="MobiDB-lite"/>
    </source>
</evidence>
<dbReference type="EMBL" id="JALBUR010000037">
    <property type="protein sequence ID" value="MDX8420418.1"/>
    <property type="molecule type" value="Genomic_DNA"/>
</dbReference>
<name>A0AB35U4F4_9FIRM</name>
<evidence type="ECO:0000313" key="3">
    <source>
        <dbReference type="Proteomes" id="UP001286174"/>
    </source>
</evidence>
<dbReference type="InterPro" id="IPR041073">
    <property type="entry name" value="MobL"/>
</dbReference>
<proteinExistence type="predicted"/>
<evidence type="ECO:0000313" key="2">
    <source>
        <dbReference type="EMBL" id="MDX8420418.1"/>
    </source>
</evidence>
<protein>
    <submittedName>
        <fullName evidence="2">Relaxase MobL</fullName>
    </submittedName>
</protein>
<dbReference type="Pfam" id="PF18555">
    <property type="entry name" value="MobL"/>
    <property type="match status" value="1"/>
</dbReference>
<dbReference type="Proteomes" id="UP001286174">
    <property type="component" value="Unassembled WGS sequence"/>
</dbReference>
<comment type="caution">
    <text evidence="2">The sequence shown here is derived from an EMBL/GenBank/DDBJ whole genome shotgun (WGS) entry which is preliminary data.</text>
</comment>
<feature type="region of interest" description="Disordered" evidence="1">
    <location>
        <begin position="1"/>
        <end position="42"/>
    </location>
</feature>
<reference evidence="2 3" key="1">
    <citation type="submission" date="2022-03" db="EMBL/GenBank/DDBJ databases">
        <title>Novel taxa within the pig intestine.</title>
        <authorList>
            <person name="Wylensek D."/>
            <person name="Bishof K."/>
            <person name="Afrizal A."/>
            <person name="Clavel T."/>
        </authorList>
    </citation>
    <scope>NUCLEOTIDE SEQUENCE [LARGE SCALE GENOMIC DNA]</scope>
    <source>
        <strain evidence="2 3">CLA-KB-P133</strain>
    </source>
</reference>
<dbReference type="AlphaFoldDB" id="A0AB35U4F4"/>
<organism evidence="2 3">
    <name type="scientific">Grylomicrobium aquisgranensis</name>
    <dbReference type="NCBI Taxonomy" id="2926318"/>
    <lineage>
        <taxon>Bacteria</taxon>
        <taxon>Bacillati</taxon>
        <taxon>Bacillota</taxon>
        <taxon>Erysipelotrichia</taxon>
        <taxon>Erysipelotrichales</taxon>
        <taxon>Erysipelotrichaceae</taxon>
        <taxon>Grylomicrobium</taxon>
    </lineage>
</organism>
<keyword evidence="3" id="KW-1185">Reference proteome</keyword>
<gene>
    <name evidence="2" type="primary">mobL</name>
    <name evidence="2" type="ORF">MOZ60_10010</name>
</gene>